<proteinExistence type="predicted"/>
<protein>
    <submittedName>
        <fullName evidence="2">Uncharacterized protein</fullName>
    </submittedName>
</protein>
<dbReference type="RefSeq" id="XP_018286085.1">
    <property type="nucleotide sequence ID" value="XM_018437054.1"/>
</dbReference>
<feature type="transmembrane region" description="Helical" evidence="1">
    <location>
        <begin position="12"/>
        <end position="31"/>
    </location>
</feature>
<keyword evidence="3" id="KW-1185">Reference proteome</keyword>
<dbReference type="VEuPathDB" id="FungiDB:PHYBLDRAFT_173541"/>
<keyword evidence="1" id="KW-1133">Transmembrane helix</keyword>
<evidence type="ECO:0000313" key="2">
    <source>
        <dbReference type="EMBL" id="OAD68045.1"/>
    </source>
</evidence>
<gene>
    <name evidence="2" type="ORF">PHYBLDRAFT_173541</name>
</gene>
<name>A0A167KGI4_PHYB8</name>
<dbReference type="GeneID" id="28997960"/>
<evidence type="ECO:0000256" key="1">
    <source>
        <dbReference type="SAM" id="Phobius"/>
    </source>
</evidence>
<dbReference type="InParanoid" id="A0A167KGI4"/>
<dbReference type="EMBL" id="KV440996">
    <property type="protein sequence ID" value="OAD68045.1"/>
    <property type="molecule type" value="Genomic_DNA"/>
</dbReference>
<keyword evidence="1" id="KW-0812">Transmembrane</keyword>
<sequence>MANILNLDTQNTILPIHIVFFYWYGFCVLDLRLGGILTLSMYQKTWLIIPTEHPSKSWFIFLKCFVVNRMMNSKGFNLDPGFGYTSHHIVAWKQPSILFTLPCLDAEEGSSPSFKCRFLGLFPILRPMKAITSFI</sequence>
<dbReference type="Proteomes" id="UP000077315">
    <property type="component" value="Unassembled WGS sequence"/>
</dbReference>
<accession>A0A167KGI4</accession>
<reference evidence="3" key="1">
    <citation type="submission" date="2015-06" db="EMBL/GenBank/DDBJ databases">
        <title>Expansion of signal transduction pathways in fungi by whole-genome duplication.</title>
        <authorList>
            <consortium name="DOE Joint Genome Institute"/>
            <person name="Corrochano L.M."/>
            <person name="Kuo A."/>
            <person name="Marcet-Houben M."/>
            <person name="Polaino S."/>
            <person name="Salamov A."/>
            <person name="Villalobos J.M."/>
            <person name="Alvarez M.I."/>
            <person name="Avalos J."/>
            <person name="Benito E.P."/>
            <person name="Benoit I."/>
            <person name="Burger G."/>
            <person name="Camino L.P."/>
            <person name="Canovas D."/>
            <person name="Cerda-Olmedo E."/>
            <person name="Cheng J.-F."/>
            <person name="Dominguez A."/>
            <person name="Elias M."/>
            <person name="Eslava A.P."/>
            <person name="Glaser F."/>
            <person name="Grimwood J."/>
            <person name="Gutierrez G."/>
            <person name="Heitman J."/>
            <person name="Henrissat B."/>
            <person name="Iturriaga E.A."/>
            <person name="Lang B.F."/>
            <person name="Lavin J.L."/>
            <person name="Lee S."/>
            <person name="Li W."/>
            <person name="Lindquist E."/>
            <person name="Lopez-Garcia S."/>
            <person name="Luque E.M."/>
            <person name="Marcos A.T."/>
            <person name="Martin J."/>
            <person name="McCluskey K."/>
            <person name="Medina H.R."/>
            <person name="Miralles-Duran A."/>
            <person name="Miyazaki A."/>
            <person name="Munoz-Torres E."/>
            <person name="Oguiza J.A."/>
            <person name="Ohm R."/>
            <person name="Olmedo M."/>
            <person name="Orejas M."/>
            <person name="Ortiz-Castellanos L."/>
            <person name="Pisabarro A.G."/>
            <person name="Rodriguez-Romero J."/>
            <person name="Ruiz-Herrera J."/>
            <person name="Ruiz-Vazquez R."/>
            <person name="Sanz C."/>
            <person name="Schackwitz W."/>
            <person name="Schmutz J."/>
            <person name="Shahriari M."/>
            <person name="Shelest E."/>
            <person name="Silva-Franco F."/>
            <person name="Soanes D."/>
            <person name="Syed K."/>
            <person name="Tagua V.G."/>
            <person name="Talbot N.J."/>
            <person name="Thon M."/>
            <person name="De vries R.P."/>
            <person name="Wiebenga A."/>
            <person name="Yadav J.S."/>
            <person name="Braun E.L."/>
            <person name="Baker S."/>
            <person name="Garre V."/>
            <person name="Horwitz B."/>
            <person name="Torres-Martinez S."/>
            <person name="Idnurm A."/>
            <person name="Herrera-Estrella A."/>
            <person name="Gabaldon T."/>
            <person name="Grigoriev I.V."/>
        </authorList>
    </citation>
    <scope>NUCLEOTIDE SEQUENCE [LARGE SCALE GENOMIC DNA]</scope>
    <source>
        <strain evidence="3">NRRL 1555(-)</strain>
    </source>
</reference>
<dbReference type="AlphaFoldDB" id="A0A167KGI4"/>
<evidence type="ECO:0000313" key="3">
    <source>
        <dbReference type="Proteomes" id="UP000077315"/>
    </source>
</evidence>
<organism evidence="2 3">
    <name type="scientific">Phycomyces blakesleeanus (strain ATCC 8743b / DSM 1359 / FGSC 10004 / NBRC 33097 / NRRL 1555)</name>
    <dbReference type="NCBI Taxonomy" id="763407"/>
    <lineage>
        <taxon>Eukaryota</taxon>
        <taxon>Fungi</taxon>
        <taxon>Fungi incertae sedis</taxon>
        <taxon>Mucoromycota</taxon>
        <taxon>Mucoromycotina</taxon>
        <taxon>Mucoromycetes</taxon>
        <taxon>Mucorales</taxon>
        <taxon>Phycomycetaceae</taxon>
        <taxon>Phycomyces</taxon>
    </lineage>
</organism>
<keyword evidence="1" id="KW-0472">Membrane</keyword>